<organism evidence="2 3">
    <name type="scientific">Sulfurovum zhangzhouensis</name>
    <dbReference type="NCBI Taxonomy" id="3019067"/>
    <lineage>
        <taxon>Bacteria</taxon>
        <taxon>Pseudomonadati</taxon>
        <taxon>Campylobacterota</taxon>
        <taxon>Epsilonproteobacteria</taxon>
        <taxon>Campylobacterales</taxon>
        <taxon>Sulfurovaceae</taxon>
        <taxon>Sulfurovum</taxon>
    </lineage>
</organism>
<feature type="chain" id="PRO_5046157014" description="DUF11 domain-containing protein" evidence="1">
    <location>
        <begin position="25"/>
        <end position="541"/>
    </location>
</feature>
<dbReference type="Proteomes" id="UP001169069">
    <property type="component" value="Unassembled WGS sequence"/>
</dbReference>
<reference evidence="2" key="1">
    <citation type="submission" date="2023-01" db="EMBL/GenBank/DDBJ databases">
        <title>Sulfurovum sp. zt1-1 genome assembly.</title>
        <authorList>
            <person name="Wang J."/>
        </authorList>
    </citation>
    <scope>NUCLEOTIDE SEQUENCE</scope>
    <source>
        <strain evidence="2">Zt1-1</strain>
    </source>
</reference>
<keyword evidence="3" id="KW-1185">Reference proteome</keyword>
<evidence type="ECO:0000313" key="2">
    <source>
        <dbReference type="EMBL" id="MDM5271673.1"/>
    </source>
</evidence>
<protein>
    <recommendedName>
        <fullName evidence="4">DUF11 domain-containing protein</fullName>
    </recommendedName>
</protein>
<accession>A0ABT7QXW5</accession>
<keyword evidence="1" id="KW-0732">Signal</keyword>
<proteinExistence type="predicted"/>
<gene>
    <name evidence="2" type="ORF">PGH07_05760</name>
</gene>
<feature type="signal peptide" evidence="1">
    <location>
        <begin position="1"/>
        <end position="24"/>
    </location>
</feature>
<evidence type="ECO:0008006" key="4">
    <source>
        <dbReference type="Google" id="ProtNLM"/>
    </source>
</evidence>
<dbReference type="RefSeq" id="WP_289413351.1">
    <property type="nucleotide sequence ID" value="NZ_JAQIBD010000002.1"/>
</dbReference>
<sequence>MKVKKIFYSMAALAAVCGMTPLQAWYLPSPGDTHFELDGNIANGAAPGDDWSDIKDGNSSAFSTTDGIVYDPQGTSIFTQGGSKDVRPVSAWRHTSGSVPDKNEILNMAAAAYNIDIGDGPELIVYLHGDRYSNDGDAQMGVWFFQEHVSMNNDGTFSGEHRLGDILMLAEFVNGGANAHVKIYEWDPSEPKNLRLKAEGVGGAAPNYYYATSNASPTPAWTTYTPKSLVDGYPEHTYPENSFFEGGINLSWVFQGEQMPCFSSFLMETRSSHKYDAQLKDFALGDLNTCKLEVSKECLSSTLSRVDYDTLDHNYTYTVENKGFGALTDVKLIDDQGTPADDTDDISWFIGQPLSSGGTYEGNYTVTDSYLNPPENTIYAIGYIGTYEMAPVHASDTCAPVQLSPTIDVTKDCNQTLESVGSVTAVKLNYSGQVCNISDANDANASKLVNVEVTDDQSGLTHYIEEDLYPLNDPQGRPNCAPYTGSYYPSAPAVASGNPCANSYSDTVTATGEYKVAKDSNETNSTSDTGSATCGLCVDCN</sequence>
<dbReference type="EMBL" id="JAQIBD010000002">
    <property type="protein sequence ID" value="MDM5271673.1"/>
    <property type="molecule type" value="Genomic_DNA"/>
</dbReference>
<evidence type="ECO:0000256" key="1">
    <source>
        <dbReference type="SAM" id="SignalP"/>
    </source>
</evidence>
<comment type="caution">
    <text evidence="2">The sequence shown here is derived from an EMBL/GenBank/DDBJ whole genome shotgun (WGS) entry which is preliminary data.</text>
</comment>
<name>A0ABT7QXW5_9BACT</name>
<evidence type="ECO:0000313" key="3">
    <source>
        <dbReference type="Proteomes" id="UP001169069"/>
    </source>
</evidence>